<feature type="transmembrane region" description="Helical" evidence="10">
    <location>
        <begin position="184"/>
        <end position="205"/>
    </location>
</feature>
<keyword evidence="4 10" id="KW-0812">Transmembrane</keyword>
<dbReference type="InterPro" id="IPR023201">
    <property type="entry name" value="SecY_dom_sf"/>
</dbReference>
<sequence length="444" mass="48203">MALAPTNNANIAPGNKFGELRQRLVFLVLALLVFRLGAHIPVPGIDPDQLAQLFAGQKDGILGMFNLFSGGALSRFTVFALGIMPYISASIIMQLMTIVVPSLESLKKEGQAGQRKITQYTRYGTVFLATFQALGISVALQAQPGLVINPGLMFELNSVVTLVTGTMFLMWLGEQITERGLGNGISIIIFGGIVSGLPTAIGSLLELVRTGSMNILSALLIVVICIAVTYFVVFVERGQRRILVNYAKRQVGNKVYGGQSSYFPLKLNMAGVIPPIFASSIILFPATIAGWFTSGEPTNMFSKVIKDLAATLAPGQPVYTILYAAAIIFFCFFYTALVFNSRDTADNLKKSGAFVPGIRPGDQTGRYIDKILVRLTLAGAIYMVLVCLLPEFLVLKYNVPFYFGGTSLLIIVVVAMDFMAQVQSYVMQQQYGSLMKKANFKMGV</sequence>
<dbReference type="NCBIfam" id="TIGR00967">
    <property type="entry name" value="3a0501s007"/>
    <property type="match status" value="1"/>
</dbReference>
<dbReference type="AlphaFoldDB" id="A0A6M9PI79"/>
<comment type="subunit">
    <text evidence="10">Component of the Sec protein translocase complex. Heterotrimer consisting of SecY, SecE and SecG subunits. The heterotrimers can form oligomers, although 1 heterotrimer is thought to be able to translocate proteins. Interacts with the ribosome. Interacts with SecDF, and other proteins may be involved. Interacts with SecA.</text>
</comment>
<feature type="transmembrane region" description="Helical" evidence="10">
    <location>
        <begin position="321"/>
        <end position="340"/>
    </location>
</feature>
<comment type="caution">
    <text evidence="10">Lacks conserved residue(s) required for the propagation of feature annotation.</text>
</comment>
<evidence type="ECO:0000313" key="15">
    <source>
        <dbReference type="Proteomes" id="UP000501090"/>
    </source>
</evidence>
<dbReference type="KEGG" id="pard:DN92_00370"/>
<dbReference type="Gene3D" id="1.10.3370.10">
    <property type="entry name" value="SecY subunit domain"/>
    <property type="match status" value="1"/>
</dbReference>
<dbReference type="EMBL" id="CP028940">
    <property type="protein sequence ID" value="QKM59622.1"/>
    <property type="molecule type" value="Genomic_DNA"/>
</dbReference>
<evidence type="ECO:0000256" key="7">
    <source>
        <dbReference type="ARBA" id="ARBA00023010"/>
    </source>
</evidence>
<evidence type="ECO:0000256" key="8">
    <source>
        <dbReference type="ARBA" id="ARBA00023136"/>
    </source>
</evidence>
<feature type="transmembrane region" description="Helical" evidence="10">
    <location>
        <begin position="371"/>
        <end position="395"/>
    </location>
</feature>
<dbReference type="PRINTS" id="PR00303">
    <property type="entry name" value="SECYTRNLCASE"/>
</dbReference>
<evidence type="ECO:0000256" key="4">
    <source>
        <dbReference type="ARBA" id="ARBA00022692"/>
    </source>
</evidence>
<dbReference type="Pfam" id="PF00344">
    <property type="entry name" value="SecY"/>
    <property type="match status" value="1"/>
</dbReference>
<comment type="subcellular location">
    <subcellularLocation>
        <location evidence="10">Cell membrane</location>
        <topology evidence="10">Multi-pass membrane protein</topology>
    </subcellularLocation>
    <subcellularLocation>
        <location evidence="1 12">Membrane</location>
        <topology evidence="1 12">Multi-pass membrane protein</topology>
    </subcellularLocation>
</comment>
<dbReference type="PANTHER" id="PTHR10906">
    <property type="entry name" value="SECY/SEC61-ALPHA FAMILY MEMBER"/>
    <property type="match status" value="1"/>
</dbReference>
<dbReference type="FunFam" id="1.10.3370.10:FF:000001">
    <property type="entry name" value="Preprotein translocase subunit SecY"/>
    <property type="match status" value="1"/>
</dbReference>
<feature type="transmembrane region" description="Helical" evidence="10">
    <location>
        <begin position="272"/>
        <end position="292"/>
    </location>
</feature>
<organism evidence="14 15">
    <name type="scientific">Polynucleobacter arcticus</name>
    <dbReference type="NCBI Taxonomy" id="1743165"/>
    <lineage>
        <taxon>Bacteria</taxon>
        <taxon>Pseudomonadati</taxon>
        <taxon>Pseudomonadota</taxon>
        <taxon>Betaproteobacteria</taxon>
        <taxon>Burkholderiales</taxon>
        <taxon>Burkholderiaceae</taxon>
        <taxon>Polynucleobacter</taxon>
    </lineage>
</organism>
<feature type="transmembrane region" description="Helical" evidence="10">
    <location>
        <begin position="152"/>
        <end position="172"/>
    </location>
</feature>
<evidence type="ECO:0000256" key="2">
    <source>
        <dbReference type="ARBA" id="ARBA00005751"/>
    </source>
</evidence>
<evidence type="ECO:0000256" key="1">
    <source>
        <dbReference type="ARBA" id="ARBA00004141"/>
    </source>
</evidence>
<feature type="transmembrane region" description="Helical" evidence="10">
    <location>
        <begin position="401"/>
        <end position="420"/>
    </location>
</feature>
<dbReference type="GO" id="GO:0043952">
    <property type="term" value="P:protein transport by the Sec complex"/>
    <property type="evidence" value="ECO:0007669"/>
    <property type="project" value="UniProtKB-UniRule"/>
</dbReference>
<dbReference type="InterPro" id="IPR002208">
    <property type="entry name" value="SecY/SEC61-alpha"/>
</dbReference>
<keyword evidence="3 10" id="KW-0813">Transport</keyword>
<comment type="similarity">
    <text evidence="2 10 13">Belongs to the SecY/SEC61-alpha family.</text>
</comment>
<keyword evidence="10" id="KW-1003">Cell membrane</keyword>
<evidence type="ECO:0000256" key="12">
    <source>
        <dbReference type="RuleBase" id="RU003484"/>
    </source>
</evidence>
<dbReference type="InterPro" id="IPR026593">
    <property type="entry name" value="SecY"/>
</dbReference>
<evidence type="ECO:0000256" key="6">
    <source>
        <dbReference type="ARBA" id="ARBA00022989"/>
    </source>
</evidence>
<protein>
    <recommendedName>
        <fullName evidence="9 10">Protein translocase subunit SecY</fullName>
    </recommendedName>
</protein>
<dbReference type="RefSeq" id="WP_173959391.1">
    <property type="nucleotide sequence ID" value="NZ_CBCSCC010000001.1"/>
</dbReference>
<evidence type="ECO:0000256" key="5">
    <source>
        <dbReference type="ARBA" id="ARBA00022927"/>
    </source>
</evidence>
<dbReference type="PROSITE" id="PS00755">
    <property type="entry name" value="SECY_1"/>
    <property type="match status" value="1"/>
</dbReference>
<keyword evidence="8 10" id="KW-0472">Membrane</keyword>
<feature type="transmembrane region" description="Helical" evidence="10">
    <location>
        <begin position="211"/>
        <end position="233"/>
    </location>
</feature>
<evidence type="ECO:0000313" key="14">
    <source>
        <dbReference type="EMBL" id="QKM59622.1"/>
    </source>
</evidence>
<accession>A0A6M9PI79</accession>
<dbReference type="SUPFAM" id="SSF103491">
    <property type="entry name" value="Preprotein translocase SecY subunit"/>
    <property type="match status" value="1"/>
</dbReference>
<comment type="function">
    <text evidence="10 11">The central subunit of the protein translocation channel SecYEG. Consists of two halves formed by TMs 1-5 and 6-10. These two domains form a lateral gate at the front which open onto the bilayer between TMs 2 and 7, and are clamped together by SecE at the back. The channel is closed by both a pore ring composed of hydrophobic SecY resides and a short helix (helix 2A) on the extracellular side of the membrane which forms a plug. The plug probably moves laterally to allow the channel to open. The ring and the pore may move independently.</text>
</comment>
<feature type="transmembrane region" description="Helical" evidence="10">
    <location>
        <begin position="120"/>
        <end position="140"/>
    </location>
</feature>
<dbReference type="GO" id="GO:0006605">
    <property type="term" value="P:protein targeting"/>
    <property type="evidence" value="ECO:0007669"/>
    <property type="project" value="UniProtKB-UniRule"/>
</dbReference>
<keyword evidence="6 10" id="KW-1133">Transmembrane helix</keyword>
<dbReference type="Proteomes" id="UP000501090">
    <property type="component" value="Chromosome"/>
</dbReference>
<dbReference type="PIRSF" id="PIRSF004557">
    <property type="entry name" value="SecY"/>
    <property type="match status" value="1"/>
</dbReference>
<evidence type="ECO:0000256" key="10">
    <source>
        <dbReference type="HAMAP-Rule" id="MF_01465"/>
    </source>
</evidence>
<keyword evidence="7 10" id="KW-0811">Translocation</keyword>
<keyword evidence="15" id="KW-1185">Reference proteome</keyword>
<dbReference type="GO" id="GO:0005886">
    <property type="term" value="C:plasma membrane"/>
    <property type="evidence" value="ECO:0007669"/>
    <property type="project" value="UniProtKB-SubCell"/>
</dbReference>
<proteinExistence type="inferred from homology"/>
<evidence type="ECO:0000256" key="13">
    <source>
        <dbReference type="RuleBase" id="RU004349"/>
    </source>
</evidence>
<evidence type="ECO:0000256" key="3">
    <source>
        <dbReference type="ARBA" id="ARBA00022448"/>
    </source>
</evidence>
<dbReference type="InterPro" id="IPR030659">
    <property type="entry name" value="SecY_CS"/>
</dbReference>
<evidence type="ECO:0000256" key="9">
    <source>
        <dbReference type="ARBA" id="ARBA00039733"/>
    </source>
</evidence>
<keyword evidence="5 10" id="KW-0653">Protein transport</keyword>
<dbReference type="PROSITE" id="PS00756">
    <property type="entry name" value="SECY_2"/>
    <property type="match status" value="1"/>
</dbReference>
<dbReference type="GO" id="GO:0065002">
    <property type="term" value="P:intracellular protein transmembrane transport"/>
    <property type="evidence" value="ECO:0007669"/>
    <property type="project" value="UniProtKB-UniRule"/>
</dbReference>
<dbReference type="HAMAP" id="MF_01465">
    <property type="entry name" value="SecY"/>
    <property type="match status" value="1"/>
</dbReference>
<gene>
    <name evidence="10" type="primary">secY</name>
    <name evidence="14" type="ORF">DN92_00370</name>
</gene>
<reference evidence="14 15" key="1">
    <citation type="submission" date="2018-04" db="EMBL/GenBank/DDBJ databases">
        <title>Polynucleobacter sp. UK-Long2-W17 genome.</title>
        <authorList>
            <person name="Hahn M.W."/>
        </authorList>
    </citation>
    <scope>NUCLEOTIDE SEQUENCE [LARGE SCALE GENOMIC DNA]</scope>
    <source>
        <strain evidence="14 15">UK-Long2-W17</strain>
    </source>
</reference>
<evidence type="ECO:0000256" key="11">
    <source>
        <dbReference type="RuleBase" id="RU000537"/>
    </source>
</evidence>
<feature type="transmembrane region" description="Helical" evidence="10">
    <location>
        <begin position="24"/>
        <end position="42"/>
    </location>
</feature>
<name>A0A6M9PI79_9BURK</name>